<keyword evidence="3" id="KW-1185">Reference proteome</keyword>
<accession>A0A4C1U3R5</accession>
<reference evidence="2 3" key="1">
    <citation type="journal article" date="2019" name="Commun. Biol.">
        <title>The bagworm genome reveals a unique fibroin gene that provides high tensile strength.</title>
        <authorList>
            <person name="Kono N."/>
            <person name="Nakamura H."/>
            <person name="Ohtoshi R."/>
            <person name="Tomita M."/>
            <person name="Numata K."/>
            <person name="Arakawa K."/>
        </authorList>
    </citation>
    <scope>NUCLEOTIDE SEQUENCE [LARGE SCALE GENOMIC DNA]</scope>
</reference>
<name>A0A4C1U3R5_EUMVA</name>
<dbReference type="EMBL" id="BGZK01000123">
    <property type="protein sequence ID" value="GBP20870.1"/>
    <property type="molecule type" value="Genomic_DNA"/>
</dbReference>
<evidence type="ECO:0000256" key="1">
    <source>
        <dbReference type="SAM" id="MobiDB-lite"/>
    </source>
</evidence>
<dbReference type="Proteomes" id="UP000299102">
    <property type="component" value="Unassembled WGS sequence"/>
</dbReference>
<evidence type="ECO:0000313" key="2">
    <source>
        <dbReference type="EMBL" id="GBP20870.1"/>
    </source>
</evidence>
<feature type="region of interest" description="Disordered" evidence="1">
    <location>
        <begin position="1"/>
        <end position="22"/>
    </location>
</feature>
<protein>
    <submittedName>
        <fullName evidence="2">Uncharacterized protein</fullName>
    </submittedName>
</protein>
<sequence>MSSQISDLEPLPSDDEPKSFGRRWGKWKRAASRKSVYWPSHMKASIKKGITVIYTDGTVLQEIHYVHPRLTLRVATQTSHCTALRRAVCRCKVCGDGVGCAVQNSISTL</sequence>
<organism evidence="2 3">
    <name type="scientific">Eumeta variegata</name>
    <name type="common">Bagworm moth</name>
    <name type="synonym">Eumeta japonica</name>
    <dbReference type="NCBI Taxonomy" id="151549"/>
    <lineage>
        <taxon>Eukaryota</taxon>
        <taxon>Metazoa</taxon>
        <taxon>Ecdysozoa</taxon>
        <taxon>Arthropoda</taxon>
        <taxon>Hexapoda</taxon>
        <taxon>Insecta</taxon>
        <taxon>Pterygota</taxon>
        <taxon>Neoptera</taxon>
        <taxon>Endopterygota</taxon>
        <taxon>Lepidoptera</taxon>
        <taxon>Glossata</taxon>
        <taxon>Ditrysia</taxon>
        <taxon>Tineoidea</taxon>
        <taxon>Psychidae</taxon>
        <taxon>Oiketicinae</taxon>
        <taxon>Eumeta</taxon>
    </lineage>
</organism>
<gene>
    <name evidence="2" type="ORF">EVAR_80689_1</name>
</gene>
<evidence type="ECO:0000313" key="3">
    <source>
        <dbReference type="Proteomes" id="UP000299102"/>
    </source>
</evidence>
<dbReference type="AlphaFoldDB" id="A0A4C1U3R5"/>
<proteinExistence type="predicted"/>
<comment type="caution">
    <text evidence="2">The sequence shown here is derived from an EMBL/GenBank/DDBJ whole genome shotgun (WGS) entry which is preliminary data.</text>
</comment>